<dbReference type="InterPro" id="IPR000515">
    <property type="entry name" value="MetI-like"/>
</dbReference>
<protein>
    <submittedName>
        <fullName evidence="9">Carbohydrate ABC transporter permease</fullName>
    </submittedName>
</protein>
<accession>A0ABS6D8V0</accession>
<sequence length="279" mass="31146">MKTKGGKVLYFIVVVIFLIFTAGPFIWAFSVSVTPEFEMFKNTMSMLPSKLNWDNYVTLFTASSRQNKILFQGMFNSLKAVGITLLIGLPVALMSAYSLARLEFKGKKLIKNAILITMVIPVFATVIPLYRIFVSYQLLDKMFWLSLVYASSFLPMSIWLMINYFSTIPVEIEEAARVDGCGRIRTFFEILMPIAYPVVISSALIMFLSAWNQFQIPLILASSFQTKPVSIVTSEFMVKDSIQYGITAAAGLLAIVPPAATALILRKYLVSGMTRGTGK</sequence>
<evidence type="ECO:0000256" key="2">
    <source>
        <dbReference type="ARBA" id="ARBA00022448"/>
    </source>
</evidence>
<feature type="transmembrane region" description="Helical" evidence="7">
    <location>
        <begin position="242"/>
        <end position="265"/>
    </location>
</feature>
<evidence type="ECO:0000256" key="1">
    <source>
        <dbReference type="ARBA" id="ARBA00004651"/>
    </source>
</evidence>
<comment type="similarity">
    <text evidence="7">Belongs to the binding-protein-dependent transport system permease family.</text>
</comment>
<keyword evidence="4 7" id="KW-0812">Transmembrane</keyword>
<keyword evidence="5 7" id="KW-1133">Transmembrane helix</keyword>
<keyword evidence="2 7" id="KW-0813">Transport</keyword>
<keyword evidence="6 7" id="KW-0472">Membrane</keyword>
<feature type="transmembrane region" description="Helical" evidence="7">
    <location>
        <begin position="80"/>
        <end position="100"/>
    </location>
</feature>
<feature type="transmembrane region" description="Helical" evidence="7">
    <location>
        <begin position="9"/>
        <end position="29"/>
    </location>
</feature>
<feature type="transmembrane region" description="Helical" evidence="7">
    <location>
        <begin position="186"/>
        <end position="211"/>
    </location>
</feature>
<gene>
    <name evidence="9" type="ORF">HGO97_017950</name>
</gene>
<feature type="transmembrane region" description="Helical" evidence="7">
    <location>
        <begin position="142"/>
        <end position="165"/>
    </location>
</feature>
<evidence type="ECO:0000313" key="10">
    <source>
        <dbReference type="Proteomes" id="UP000723714"/>
    </source>
</evidence>
<dbReference type="CDD" id="cd06261">
    <property type="entry name" value="TM_PBP2"/>
    <property type="match status" value="1"/>
</dbReference>
<dbReference type="Proteomes" id="UP000723714">
    <property type="component" value="Unassembled WGS sequence"/>
</dbReference>
<dbReference type="PANTHER" id="PTHR43744">
    <property type="entry name" value="ABC TRANSPORTER PERMEASE PROTEIN MG189-RELATED-RELATED"/>
    <property type="match status" value="1"/>
</dbReference>
<evidence type="ECO:0000256" key="5">
    <source>
        <dbReference type="ARBA" id="ARBA00022989"/>
    </source>
</evidence>
<feature type="domain" description="ABC transmembrane type-1" evidence="8">
    <location>
        <begin position="74"/>
        <end position="265"/>
    </location>
</feature>
<comment type="caution">
    <text evidence="9">The sequence shown here is derived from an EMBL/GenBank/DDBJ whole genome shotgun (WGS) entry which is preliminary data.</text>
</comment>
<evidence type="ECO:0000256" key="4">
    <source>
        <dbReference type="ARBA" id="ARBA00022692"/>
    </source>
</evidence>
<reference evidence="9 10" key="1">
    <citation type="submission" date="2021-06" db="EMBL/GenBank/DDBJ databases">
        <title>Faecalicatena sp. nov. isolated from porcine feces.</title>
        <authorList>
            <person name="Oh B.S."/>
            <person name="Lee J.H."/>
        </authorList>
    </citation>
    <scope>NUCLEOTIDE SEQUENCE [LARGE SCALE GENOMIC DNA]</scope>
    <source>
        <strain evidence="9 10">AGMB00832</strain>
    </source>
</reference>
<evidence type="ECO:0000259" key="8">
    <source>
        <dbReference type="PROSITE" id="PS50928"/>
    </source>
</evidence>
<proteinExistence type="inferred from homology"/>
<feature type="transmembrane region" description="Helical" evidence="7">
    <location>
        <begin position="112"/>
        <end position="130"/>
    </location>
</feature>
<comment type="subcellular location">
    <subcellularLocation>
        <location evidence="1 7">Cell membrane</location>
        <topology evidence="1 7">Multi-pass membrane protein</topology>
    </subcellularLocation>
</comment>
<keyword evidence="10" id="KW-1185">Reference proteome</keyword>
<organism evidence="9 10">
    <name type="scientific">Faecalicatena faecalis</name>
    <dbReference type="NCBI Taxonomy" id="2726362"/>
    <lineage>
        <taxon>Bacteria</taxon>
        <taxon>Bacillati</taxon>
        <taxon>Bacillota</taxon>
        <taxon>Clostridia</taxon>
        <taxon>Lachnospirales</taxon>
        <taxon>Lachnospiraceae</taxon>
        <taxon>Faecalicatena</taxon>
    </lineage>
</organism>
<evidence type="ECO:0000256" key="6">
    <source>
        <dbReference type="ARBA" id="ARBA00023136"/>
    </source>
</evidence>
<dbReference type="EMBL" id="JABACJ020000021">
    <property type="protein sequence ID" value="MBU3877690.1"/>
    <property type="molecule type" value="Genomic_DNA"/>
</dbReference>
<name>A0ABS6D8V0_9FIRM</name>
<dbReference type="RefSeq" id="WP_216244309.1">
    <property type="nucleotide sequence ID" value="NZ_JABACJ020000021.1"/>
</dbReference>
<evidence type="ECO:0000256" key="3">
    <source>
        <dbReference type="ARBA" id="ARBA00022475"/>
    </source>
</evidence>
<dbReference type="PANTHER" id="PTHR43744:SF8">
    <property type="entry name" value="SN-GLYCEROL-3-PHOSPHATE TRANSPORT SYSTEM PERMEASE PROTEIN UGPE"/>
    <property type="match status" value="1"/>
</dbReference>
<keyword evidence="3" id="KW-1003">Cell membrane</keyword>
<evidence type="ECO:0000313" key="9">
    <source>
        <dbReference type="EMBL" id="MBU3877690.1"/>
    </source>
</evidence>
<dbReference type="Pfam" id="PF00528">
    <property type="entry name" value="BPD_transp_1"/>
    <property type="match status" value="1"/>
</dbReference>
<evidence type="ECO:0000256" key="7">
    <source>
        <dbReference type="RuleBase" id="RU363032"/>
    </source>
</evidence>
<dbReference type="PROSITE" id="PS50928">
    <property type="entry name" value="ABC_TM1"/>
    <property type="match status" value="1"/>
</dbReference>